<sequence>MTLEILTFSLGPLDNNTYLLVDTATNQAVIVDPTFDSHRIAEIILDRRIDLTQIWLTHAHFDHIAGAKLFSQFREPPLPIGIHPDDLELYRSGGGAGLFGIQMPEMPQPSLFFEHGQILQVGEEEIEVRHTPGHSRGHVIFYAAQANAAIVGDLIFQNAVGRTDLPGGSSTQLLKSIYQQVLSLPPETRLLPGHGPETTVQEEADNNPYLN</sequence>
<organism evidence="7 8">
    <name type="scientific">Bellilinea caldifistulae</name>
    <dbReference type="NCBI Taxonomy" id="360411"/>
    <lineage>
        <taxon>Bacteria</taxon>
        <taxon>Bacillati</taxon>
        <taxon>Chloroflexota</taxon>
        <taxon>Anaerolineae</taxon>
        <taxon>Anaerolineales</taxon>
        <taxon>Anaerolineaceae</taxon>
        <taxon>Bellilinea</taxon>
    </lineage>
</organism>
<dbReference type="Proteomes" id="UP000050514">
    <property type="component" value="Unassembled WGS sequence"/>
</dbReference>
<dbReference type="STRING" id="360411.AC812_08115"/>
<evidence type="ECO:0000256" key="4">
    <source>
        <dbReference type="ARBA" id="ARBA00022833"/>
    </source>
</evidence>
<protein>
    <recommendedName>
        <fullName evidence="6">Metallo-beta-lactamase domain-containing protein</fullName>
    </recommendedName>
</protein>
<dbReference type="EMBL" id="LGHJ01000013">
    <property type="protein sequence ID" value="KPL75918.1"/>
    <property type="molecule type" value="Genomic_DNA"/>
</dbReference>
<dbReference type="InterPro" id="IPR051453">
    <property type="entry name" value="MBL_Glyoxalase_II"/>
</dbReference>
<dbReference type="Gene3D" id="3.60.15.10">
    <property type="entry name" value="Ribonuclease Z/Hydroxyacylglutathione hydrolase-like"/>
    <property type="match status" value="1"/>
</dbReference>
<evidence type="ECO:0000256" key="3">
    <source>
        <dbReference type="ARBA" id="ARBA00022801"/>
    </source>
</evidence>
<dbReference type="Pfam" id="PF00753">
    <property type="entry name" value="Lactamase_B"/>
    <property type="match status" value="1"/>
</dbReference>
<dbReference type="GO" id="GO:0046872">
    <property type="term" value="F:metal ion binding"/>
    <property type="evidence" value="ECO:0007669"/>
    <property type="project" value="UniProtKB-KW"/>
</dbReference>
<feature type="region of interest" description="Disordered" evidence="5">
    <location>
        <begin position="187"/>
        <end position="211"/>
    </location>
</feature>
<name>A0A0P6X3Q3_9CHLR</name>
<dbReference type="InterPro" id="IPR001279">
    <property type="entry name" value="Metallo-B-lactamas"/>
</dbReference>
<dbReference type="InterPro" id="IPR036866">
    <property type="entry name" value="RibonucZ/Hydroxyglut_hydro"/>
</dbReference>
<dbReference type="PANTHER" id="PTHR46233">
    <property type="entry name" value="HYDROXYACYLGLUTATHIONE HYDROLASE GLOC"/>
    <property type="match status" value="1"/>
</dbReference>
<evidence type="ECO:0000256" key="1">
    <source>
        <dbReference type="ARBA" id="ARBA00001947"/>
    </source>
</evidence>
<reference evidence="7 8" key="1">
    <citation type="submission" date="2015-07" db="EMBL/GenBank/DDBJ databases">
        <title>Draft genome of Bellilinea caldifistulae DSM 17877.</title>
        <authorList>
            <person name="Hemp J."/>
            <person name="Ward L.M."/>
            <person name="Pace L.A."/>
            <person name="Fischer W.W."/>
        </authorList>
    </citation>
    <scope>NUCLEOTIDE SEQUENCE [LARGE SCALE GENOMIC DNA]</scope>
    <source>
        <strain evidence="7 8">GOMI-1</strain>
    </source>
</reference>
<dbReference type="SMART" id="SM00849">
    <property type="entry name" value="Lactamase_B"/>
    <property type="match status" value="1"/>
</dbReference>
<evidence type="ECO:0000313" key="8">
    <source>
        <dbReference type="Proteomes" id="UP000050514"/>
    </source>
</evidence>
<keyword evidence="3" id="KW-0378">Hydrolase</keyword>
<accession>A0A0P6X3Q3</accession>
<evidence type="ECO:0000256" key="5">
    <source>
        <dbReference type="SAM" id="MobiDB-lite"/>
    </source>
</evidence>
<dbReference type="PATRIC" id="fig|360411.5.peg.3192"/>
<dbReference type="GO" id="GO:0016787">
    <property type="term" value="F:hydrolase activity"/>
    <property type="evidence" value="ECO:0007669"/>
    <property type="project" value="UniProtKB-KW"/>
</dbReference>
<evidence type="ECO:0000313" key="7">
    <source>
        <dbReference type="EMBL" id="KPL75918.1"/>
    </source>
</evidence>
<comment type="cofactor">
    <cofactor evidence="1">
        <name>Zn(2+)</name>
        <dbReference type="ChEBI" id="CHEBI:29105"/>
    </cofactor>
</comment>
<gene>
    <name evidence="7" type="ORF">AC812_08115</name>
</gene>
<dbReference type="SUPFAM" id="SSF56281">
    <property type="entry name" value="Metallo-hydrolase/oxidoreductase"/>
    <property type="match status" value="1"/>
</dbReference>
<keyword evidence="2" id="KW-0479">Metal-binding</keyword>
<feature type="domain" description="Metallo-beta-lactamase" evidence="6">
    <location>
        <begin position="14"/>
        <end position="194"/>
    </location>
</feature>
<dbReference type="PANTHER" id="PTHR46233:SF3">
    <property type="entry name" value="HYDROXYACYLGLUTATHIONE HYDROLASE GLOC"/>
    <property type="match status" value="1"/>
</dbReference>
<dbReference type="OrthoDB" id="9802248at2"/>
<dbReference type="AlphaFoldDB" id="A0A0P6X3Q3"/>
<proteinExistence type="predicted"/>
<keyword evidence="8" id="KW-1185">Reference proteome</keyword>
<keyword evidence="4" id="KW-0862">Zinc</keyword>
<comment type="caution">
    <text evidence="7">The sequence shown here is derived from an EMBL/GenBank/DDBJ whole genome shotgun (WGS) entry which is preliminary data.</text>
</comment>
<evidence type="ECO:0000259" key="6">
    <source>
        <dbReference type="SMART" id="SM00849"/>
    </source>
</evidence>
<evidence type="ECO:0000256" key="2">
    <source>
        <dbReference type="ARBA" id="ARBA00022723"/>
    </source>
</evidence>
<dbReference type="RefSeq" id="WP_061918322.1">
    <property type="nucleotide sequence ID" value="NZ_DF967971.1"/>
</dbReference>